<feature type="region of interest" description="Disordered" evidence="2">
    <location>
        <begin position="247"/>
        <end position="424"/>
    </location>
</feature>
<dbReference type="InterPro" id="IPR013087">
    <property type="entry name" value="Znf_C2H2_type"/>
</dbReference>
<feature type="compositionally biased region" description="Polar residues" evidence="2">
    <location>
        <begin position="257"/>
        <end position="270"/>
    </location>
</feature>
<feature type="compositionally biased region" description="Low complexity" evidence="2">
    <location>
        <begin position="341"/>
        <end position="353"/>
    </location>
</feature>
<keyword evidence="5" id="KW-1185">Reference proteome</keyword>
<feature type="region of interest" description="Disordered" evidence="2">
    <location>
        <begin position="1"/>
        <end position="34"/>
    </location>
</feature>
<feature type="compositionally biased region" description="Basic and acidic residues" evidence="2">
    <location>
        <begin position="1"/>
        <end position="24"/>
    </location>
</feature>
<proteinExistence type="predicted"/>
<evidence type="ECO:0000259" key="3">
    <source>
        <dbReference type="PROSITE" id="PS50157"/>
    </source>
</evidence>
<evidence type="ECO:0000256" key="1">
    <source>
        <dbReference type="PROSITE-ProRule" id="PRU00042"/>
    </source>
</evidence>
<reference evidence="4 5" key="1">
    <citation type="journal article" date="2021" name="Elife">
        <title>Chloroplast acquisition without the gene transfer in kleptoplastic sea slugs, Plakobranchus ocellatus.</title>
        <authorList>
            <person name="Maeda T."/>
            <person name="Takahashi S."/>
            <person name="Yoshida T."/>
            <person name="Shimamura S."/>
            <person name="Takaki Y."/>
            <person name="Nagai Y."/>
            <person name="Toyoda A."/>
            <person name="Suzuki Y."/>
            <person name="Arimoto A."/>
            <person name="Ishii H."/>
            <person name="Satoh N."/>
            <person name="Nishiyama T."/>
            <person name="Hasebe M."/>
            <person name="Maruyama T."/>
            <person name="Minagawa J."/>
            <person name="Obokata J."/>
            <person name="Shigenobu S."/>
        </authorList>
    </citation>
    <scope>NUCLEOTIDE SEQUENCE [LARGE SCALE GENOMIC DNA]</scope>
</reference>
<keyword evidence="1" id="KW-0862">Zinc</keyword>
<feature type="domain" description="C2H2-type" evidence="3">
    <location>
        <begin position="137"/>
        <end position="165"/>
    </location>
</feature>
<dbReference type="PROSITE" id="PS50157">
    <property type="entry name" value="ZINC_FINGER_C2H2_2"/>
    <property type="match status" value="1"/>
</dbReference>
<organism evidence="4 5">
    <name type="scientific">Plakobranchus ocellatus</name>
    <dbReference type="NCBI Taxonomy" id="259542"/>
    <lineage>
        <taxon>Eukaryota</taxon>
        <taxon>Metazoa</taxon>
        <taxon>Spiralia</taxon>
        <taxon>Lophotrochozoa</taxon>
        <taxon>Mollusca</taxon>
        <taxon>Gastropoda</taxon>
        <taxon>Heterobranchia</taxon>
        <taxon>Euthyneura</taxon>
        <taxon>Panpulmonata</taxon>
        <taxon>Sacoglossa</taxon>
        <taxon>Placobranchoidea</taxon>
        <taxon>Plakobranchidae</taxon>
        <taxon>Plakobranchus</taxon>
    </lineage>
</organism>
<comment type="caution">
    <text evidence="4">The sequence shown here is derived from an EMBL/GenBank/DDBJ whole genome shotgun (WGS) entry which is preliminary data.</text>
</comment>
<evidence type="ECO:0000313" key="5">
    <source>
        <dbReference type="Proteomes" id="UP000735302"/>
    </source>
</evidence>
<evidence type="ECO:0000313" key="4">
    <source>
        <dbReference type="EMBL" id="GFN97084.1"/>
    </source>
</evidence>
<sequence length="424" mass="45740">MANRESAKLHLSGIEKRGKSHQREGSAMTSPVVSNRHREAEIDAIGKELPEPIRAARKMPKLPPIGINQVKDMLTKMPEKKIMEQVAVNLTSGAYHSDDSGSEMGMQGLFDCILETTLCSLDQADNSHVQENSPRELPCAFCSKVFLSNLKLETHILVMHSHQDPSLLNVTHVAARRELHRSHSNSKTAASEASDAKARPLSEGLFNMEMSQVVDADLVKHLPPKQRVKASPKIRCASKDQVEQCKKSVGASDGSAVDQSGDNIPQSITQPAPPKECSDSKAISSHREMADRHTSTLGDTRNLSSASCASSEHAEVNEVSGETRTSRLRRRSSALPVPENSSSSSSSSTSTTPSPSPSGEGTRRSSHRQREKLTKPSSSSLSASKRKSTDTSSESSKMSKRSRATAGGRSGSDKQPASSAKQSR</sequence>
<keyword evidence="1" id="KW-0479">Metal-binding</keyword>
<protein>
    <recommendedName>
        <fullName evidence="3">C2H2-type domain-containing protein</fullName>
    </recommendedName>
</protein>
<name>A0AAV3ZN29_9GAST</name>
<dbReference type="AlphaFoldDB" id="A0AAV3ZN29"/>
<accession>A0AAV3ZN29</accession>
<gene>
    <name evidence="4" type="ORF">PoB_002359000</name>
</gene>
<keyword evidence="1" id="KW-0863">Zinc-finger</keyword>
<dbReference type="Proteomes" id="UP000735302">
    <property type="component" value="Unassembled WGS sequence"/>
</dbReference>
<dbReference type="EMBL" id="BLXT01002730">
    <property type="protein sequence ID" value="GFN97084.1"/>
    <property type="molecule type" value="Genomic_DNA"/>
</dbReference>
<feature type="compositionally biased region" description="Basic and acidic residues" evidence="2">
    <location>
        <begin position="285"/>
        <end position="294"/>
    </location>
</feature>
<dbReference type="GO" id="GO:0008270">
    <property type="term" value="F:zinc ion binding"/>
    <property type="evidence" value="ECO:0007669"/>
    <property type="project" value="UniProtKB-KW"/>
</dbReference>
<evidence type="ECO:0000256" key="2">
    <source>
        <dbReference type="SAM" id="MobiDB-lite"/>
    </source>
</evidence>
<dbReference type="PROSITE" id="PS00028">
    <property type="entry name" value="ZINC_FINGER_C2H2_1"/>
    <property type="match status" value="1"/>
</dbReference>
<feature type="compositionally biased region" description="Polar residues" evidence="2">
    <location>
        <begin position="413"/>
        <end position="424"/>
    </location>
</feature>
<feature type="region of interest" description="Disordered" evidence="2">
    <location>
        <begin position="178"/>
        <end position="197"/>
    </location>
</feature>